<sequence length="88" mass="9754">MVIHVPLLALVPSLSSLSFFQLVSSVVIGPPLHCVSVKVTLNIPFDVHRKTWTAKPLGLSYTLMTVPTFVPCSYDLNDSRRREATESK</sequence>
<name>A0A9W8ZSP8_9AGAR</name>
<dbReference type="AlphaFoldDB" id="A0A9W8ZSP8"/>
<accession>A0A9W8ZSP8</accession>
<protein>
    <recommendedName>
        <fullName evidence="4">Secreted protein</fullName>
    </recommendedName>
</protein>
<evidence type="ECO:0000313" key="3">
    <source>
        <dbReference type="Proteomes" id="UP001150266"/>
    </source>
</evidence>
<keyword evidence="1" id="KW-0732">Signal</keyword>
<feature type="signal peptide" evidence="1">
    <location>
        <begin position="1"/>
        <end position="25"/>
    </location>
</feature>
<comment type="caution">
    <text evidence="2">The sequence shown here is derived from an EMBL/GenBank/DDBJ whole genome shotgun (WGS) entry which is preliminary data.</text>
</comment>
<reference evidence="2" key="1">
    <citation type="submission" date="2022-08" db="EMBL/GenBank/DDBJ databases">
        <title>A Global Phylogenomic Analysis of the Shiitake Genus Lentinula.</title>
        <authorList>
            <consortium name="DOE Joint Genome Institute"/>
            <person name="Sierra-Patev S."/>
            <person name="Min B."/>
            <person name="Naranjo-Ortiz M."/>
            <person name="Looney B."/>
            <person name="Konkel Z."/>
            <person name="Slot J.C."/>
            <person name="Sakamoto Y."/>
            <person name="Steenwyk J.L."/>
            <person name="Rokas A."/>
            <person name="Carro J."/>
            <person name="Camarero S."/>
            <person name="Ferreira P."/>
            <person name="Molpeceres G."/>
            <person name="Ruiz-Duenas F.J."/>
            <person name="Serrano A."/>
            <person name="Henrissat B."/>
            <person name="Drula E."/>
            <person name="Hughes K.W."/>
            <person name="Mata J.L."/>
            <person name="Ishikawa N.K."/>
            <person name="Vargas-Isla R."/>
            <person name="Ushijima S."/>
            <person name="Smith C.A."/>
            <person name="Ahrendt S."/>
            <person name="Andreopoulos W."/>
            <person name="He G."/>
            <person name="Labutti K."/>
            <person name="Lipzen A."/>
            <person name="Ng V."/>
            <person name="Riley R."/>
            <person name="Sandor L."/>
            <person name="Barry K."/>
            <person name="Martinez A.T."/>
            <person name="Xiao Y."/>
            <person name="Gibbons J.G."/>
            <person name="Terashima K."/>
            <person name="Grigoriev I.V."/>
            <person name="Hibbett D.S."/>
        </authorList>
    </citation>
    <scope>NUCLEOTIDE SEQUENCE</scope>
    <source>
        <strain evidence="2">JLM2183</strain>
    </source>
</reference>
<organism evidence="2 3">
    <name type="scientific">Lentinula aciculospora</name>
    <dbReference type="NCBI Taxonomy" id="153920"/>
    <lineage>
        <taxon>Eukaryota</taxon>
        <taxon>Fungi</taxon>
        <taxon>Dikarya</taxon>
        <taxon>Basidiomycota</taxon>
        <taxon>Agaricomycotina</taxon>
        <taxon>Agaricomycetes</taxon>
        <taxon>Agaricomycetidae</taxon>
        <taxon>Agaricales</taxon>
        <taxon>Marasmiineae</taxon>
        <taxon>Omphalotaceae</taxon>
        <taxon>Lentinula</taxon>
    </lineage>
</organism>
<evidence type="ECO:0000256" key="1">
    <source>
        <dbReference type="SAM" id="SignalP"/>
    </source>
</evidence>
<dbReference type="Proteomes" id="UP001150266">
    <property type="component" value="Unassembled WGS sequence"/>
</dbReference>
<dbReference type="EMBL" id="JAOTPV010000077">
    <property type="protein sequence ID" value="KAJ4465449.1"/>
    <property type="molecule type" value="Genomic_DNA"/>
</dbReference>
<feature type="chain" id="PRO_5040965288" description="Secreted protein" evidence="1">
    <location>
        <begin position="26"/>
        <end position="88"/>
    </location>
</feature>
<proteinExistence type="predicted"/>
<gene>
    <name evidence="2" type="ORF">J3R30DRAFT_2676573</name>
</gene>
<evidence type="ECO:0000313" key="2">
    <source>
        <dbReference type="EMBL" id="KAJ4465449.1"/>
    </source>
</evidence>
<keyword evidence="3" id="KW-1185">Reference proteome</keyword>
<evidence type="ECO:0008006" key="4">
    <source>
        <dbReference type="Google" id="ProtNLM"/>
    </source>
</evidence>